<sequence>MSAGGLWTCAGRWLTFRLEPETAHRMSIAALKSGMVPVRPPRPDPRLSVMTAGLAFPNPLGMAAGFDKDAEVPDELISIGFGFAEVGTTTPRPQPGNPRPRVFRLTADHAVINRLGFNNQGHEAAYERLVARRGHGVVGVNIGANKDSEDRIADYVAGLHRFYTLASYFTVNISSPNTPGLRDLQGREQLAELLARIGEARRKEEDIHKRAVPVFLKIAPDITEHGLDDIVAEVLDKGLDGMIVSNTTLSRAGLRHDPGETGGLSGRPVFERSTIALAKTRQRIGPEKTLIGVGGVDSAETALAKIEAGADLVQLYTGMIYQGPGIAGEISRGLSAALDKSGKASISELRGTKTREWAAKAIPA</sequence>
<dbReference type="RefSeq" id="WP_175277219.1">
    <property type="nucleotide sequence ID" value="NZ_CP054836.1"/>
</dbReference>
<dbReference type="PROSITE" id="PS00911">
    <property type="entry name" value="DHODEHASE_1"/>
    <property type="match status" value="1"/>
</dbReference>
<dbReference type="NCBIfam" id="NF003645">
    <property type="entry name" value="PRK05286.1-2"/>
    <property type="match status" value="1"/>
</dbReference>
<keyword evidence="9 11" id="KW-0472">Membrane</keyword>
<feature type="binding site" evidence="11">
    <location>
        <begin position="316"/>
        <end position="317"/>
    </location>
    <ligand>
        <name>FMN</name>
        <dbReference type="ChEBI" id="CHEBI:58210"/>
    </ligand>
</feature>
<dbReference type="GO" id="GO:0044205">
    <property type="term" value="P:'de novo' UMP biosynthetic process"/>
    <property type="evidence" value="ECO:0007669"/>
    <property type="project" value="UniProtKB-UniRule"/>
</dbReference>
<comment type="pathway">
    <text evidence="3 11">Pyrimidine metabolism; UMP biosynthesis via de novo pathway; orotate from (S)-dihydroorotate (quinone route): step 1/1.</text>
</comment>
<dbReference type="NCBIfam" id="TIGR01036">
    <property type="entry name" value="pyrD_sub2"/>
    <property type="match status" value="1"/>
</dbReference>
<dbReference type="HAMAP" id="MF_00225">
    <property type="entry name" value="DHO_dh_type2"/>
    <property type="match status" value="1"/>
</dbReference>
<comment type="cofactor">
    <cofactor evidence="11">
        <name>FMN</name>
        <dbReference type="ChEBI" id="CHEBI:58210"/>
    </cofactor>
    <text evidence="11">Binds 1 FMN per subunit.</text>
</comment>
<evidence type="ECO:0000259" key="12">
    <source>
        <dbReference type="Pfam" id="PF01180"/>
    </source>
</evidence>
<keyword evidence="14" id="KW-1185">Reference proteome</keyword>
<organism evidence="13 14">
    <name type="scientific">Oricola thermophila</name>
    <dbReference type="NCBI Taxonomy" id="2742145"/>
    <lineage>
        <taxon>Bacteria</taxon>
        <taxon>Pseudomonadati</taxon>
        <taxon>Pseudomonadota</taxon>
        <taxon>Alphaproteobacteria</taxon>
        <taxon>Hyphomicrobiales</taxon>
        <taxon>Ahrensiaceae</taxon>
        <taxon>Oricola</taxon>
    </lineage>
</organism>
<comment type="similarity">
    <text evidence="4 11">Belongs to the dihydroorotate dehydrogenase family. Type 2 subfamily.</text>
</comment>
<dbReference type="PANTHER" id="PTHR48109">
    <property type="entry name" value="DIHYDROOROTATE DEHYDROGENASE (QUINONE), MITOCHONDRIAL-RELATED"/>
    <property type="match status" value="1"/>
</dbReference>
<dbReference type="KEGG" id="orm:HTY61_13095"/>
<evidence type="ECO:0000256" key="4">
    <source>
        <dbReference type="ARBA" id="ARBA00005359"/>
    </source>
</evidence>
<keyword evidence="6 11" id="KW-0288">FMN</keyword>
<dbReference type="InterPro" id="IPR005720">
    <property type="entry name" value="Dihydroorotate_DH_cat"/>
</dbReference>
<feature type="active site" description="Nucleophile" evidence="11">
    <location>
        <position position="175"/>
    </location>
</feature>
<feature type="binding site" evidence="11">
    <location>
        <position position="266"/>
    </location>
    <ligand>
        <name>FMN</name>
        <dbReference type="ChEBI" id="CHEBI:58210"/>
    </ligand>
</feature>
<keyword evidence="11" id="KW-1003">Cell membrane</keyword>
<dbReference type="EC" id="1.3.5.2" evidence="11"/>
<dbReference type="Pfam" id="PF01180">
    <property type="entry name" value="DHO_dh"/>
    <property type="match status" value="1"/>
</dbReference>
<keyword evidence="8 11" id="KW-0560">Oxidoreductase</keyword>
<dbReference type="InterPro" id="IPR001295">
    <property type="entry name" value="Dihydroorotate_DH_CS"/>
</dbReference>
<dbReference type="AlphaFoldDB" id="A0A6N1VK71"/>
<feature type="binding site" evidence="11">
    <location>
        <position position="245"/>
    </location>
    <ligand>
        <name>FMN</name>
        <dbReference type="ChEBI" id="CHEBI:58210"/>
    </ligand>
</feature>
<evidence type="ECO:0000256" key="1">
    <source>
        <dbReference type="ARBA" id="ARBA00003125"/>
    </source>
</evidence>
<evidence type="ECO:0000256" key="2">
    <source>
        <dbReference type="ARBA" id="ARBA00004370"/>
    </source>
</evidence>
<dbReference type="InterPro" id="IPR013785">
    <property type="entry name" value="Aldolase_TIM"/>
</dbReference>
<comment type="function">
    <text evidence="1 11">Catalyzes the conversion of dihydroorotate to orotate with quinone as electron acceptor.</text>
</comment>
<feature type="binding site" evidence="11">
    <location>
        <begin position="113"/>
        <end position="117"/>
    </location>
    <ligand>
        <name>substrate</name>
    </ligand>
</feature>
<dbReference type="GO" id="GO:0005886">
    <property type="term" value="C:plasma membrane"/>
    <property type="evidence" value="ECO:0007669"/>
    <property type="project" value="UniProtKB-SubCell"/>
</dbReference>
<dbReference type="EMBL" id="CP054836">
    <property type="protein sequence ID" value="QKV19327.1"/>
    <property type="molecule type" value="Genomic_DNA"/>
</dbReference>
<name>A0A6N1VK71_9HYPH</name>
<feature type="binding site" evidence="11">
    <location>
        <begin position="64"/>
        <end position="68"/>
    </location>
    <ligand>
        <name>FMN</name>
        <dbReference type="ChEBI" id="CHEBI:58210"/>
    </ligand>
</feature>
<dbReference type="SUPFAM" id="SSF51395">
    <property type="entry name" value="FMN-linked oxidoreductases"/>
    <property type="match status" value="1"/>
</dbReference>
<feature type="binding site" evidence="11">
    <location>
        <position position="295"/>
    </location>
    <ligand>
        <name>FMN</name>
        <dbReference type="ChEBI" id="CHEBI:58210"/>
    </ligand>
</feature>
<feature type="binding site" evidence="11">
    <location>
        <position position="141"/>
    </location>
    <ligand>
        <name>FMN</name>
        <dbReference type="ChEBI" id="CHEBI:58210"/>
    </ligand>
</feature>
<comment type="subcellular location">
    <subcellularLocation>
        <location evidence="11">Cell membrane</location>
        <topology evidence="11">Peripheral membrane protein</topology>
    </subcellularLocation>
    <subcellularLocation>
        <location evidence="2">Membrane</location>
    </subcellularLocation>
</comment>
<dbReference type="PANTHER" id="PTHR48109:SF4">
    <property type="entry name" value="DIHYDROOROTATE DEHYDROGENASE (QUINONE), MITOCHONDRIAL"/>
    <property type="match status" value="1"/>
</dbReference>
<feature type="binding site" evidence="11">
    <location>
        <position position="68"/>
    </location>
    <ligand>
        <name>substrate</name>
    </ligand>
</feature>
<proteinExistence type="inferred from homology"/>
<feature type="binding site" evidence="11">
    <location>
        <position position="217"/>
    </location>
    <ligand>
        <name>FMN</name>
        <dbReference type="ChEBI" id="CHEBI:58210"/>
    </ligand>
</feature>
<evidence type="ECO:0000256" key="3">
    <source>
        <dbReference type="ARBA" id="ARBA00005161"/>
    </source>
</evidence>
<dbReference type="InterPro" id="IPR005719">
    <property type="entry name" value="Dihydroorotate_DH_2"/>
</dbReference>
<dbReference type="InterPro" id="IPR050074">
    <property type="entry name" value="DHO_dehydrogenase"/>
</dbReference>
<dbReference type="GO" id="GO:0006207">
    <property type="term" value="P:'de novo' pyrimidine nucleobase biosynthetic process"/>
    <property type="evidence" value="ECO:0007669"/>
    <property type="project" value="UniProtKB-UniRule"/>
</dbReference>
<dbReference type="CDD" id="cd04738">
    <property type="entry name" value="DHOD_2_like"/>
    <property type="match status" value="1"/>
</dbReference>
<evidence type="ECO:0000256" key="6">
    <source>
        <dbReference type="ARBA" id="ARBA00022643"/>
    </source>
</evidence>
<feature type="binding site" evidence="11">
    <location>
        <position position="172"/>
    </location>
    <ligand>
        <name>FMN</name>
        <dbReference type="ChEBI" id="CHEBI:58210"/>
    </ligand>
</feature>
<dbReference type="Proteomes" id="UP000509367">
    <property type="component" value="Chromosome"/>
</dbReference>
<evidence type="ECO:0000256" key="10">
    <source>
        <dbReference type="ARBA" id="ARBA00048639"/>
    </source>
</evidence>
<dbReference type="GO" id="GO:0106430">
    <property type="term" value="F:dihydroorotate dehydrogenase (quinone) activity"/>
    <property type="evidence" value="ECO:0007669"/>
    <property type="project" value="UniProtKB-EC"/>
</dbReference>
<feature type="binding site" evidence="11">
    <location>
        <position position="88"/>
    </location>
    <ligand>
        <name>FMN</name>
        <dbReference type="ChEBI" id="CHEBI:58210"/>
    </ligand>
</feature>
<feature type="binding site" evidence="11">
    <location>
        <begin position="246"/>
        <end position="247"/>
    </location>
    <ligand>
        <name>substrate</name>
    </ligand>
</feature>
<evidence type="ECO:0000256" key="7">
    <source>
        <dbReference type="ARBA" id="ARBA00022975"/>
    </source>
</evidence>
<protein>
    <recommendedName>
        <fullName evidence="11">Dihydroorotate dehydrogenase (quinone)</fullName>
        <ecNumber evidence="11">1.3.5.2</ecNumber>
    </recommendedName>
    <alternativeName>
        <fullName evidence="11">DHOdehase</fullName>
        <shortName evidence="11">DHOD</shortName>
        <shortName evidence="11">DHODase</shortName>
    </alternativeName>
    <alternativeName>
        <fullName evidence="11">Dihydroorotate oxidase</fullName>
    </alternativeName>
</protein>
<evidence type="ECO:0000256" key="8">
    <source>
        <dbReference type="ARBA" id="ARBA00023002"/>
    </source>
</evidence>
<evidence type="ECO:0000256" key="11">
    <source>
        <dbReference type="HAMAP-Rule" id="MF_00225"/>
    </source>
</evidence>
<feature type="domain" description="Dihydroorotate dehydrogenase catalytic" evidence="12">
    <location>
        <begin position="47"/>
        <end position="338"/>
    </location>
</feature>
<gene>
    <name evidence="11" type="primary">pyrD</name>
    <name evidence="13" type="ORF">HTY61_13095</name>
</gene>
<reference evidence="13 14" key="1">
    <citation type="submission" date="2020-06" db="EMBL/GenBank/DDBJ databases">
        <title>Oricola thermophila sp. nov. isolated from a tidal sediments.</title>
        <authorList>
            <person name="Kwon K.K."/>
            <person name="Yang S.-H."/>
            <person name="Park M.-J."/>
        </authorList>
    </citation>
    <scope>NUCLEOTIDE SEQUENCE [LARGE SCALE GENOMIC DNA]</scope>
    <source>
        <strain evidence="13 14">MEBiC13590</strain>
    </source>
</reference>
<feature type="binding site" evidence="11">
    <location>
        <position position="177"/>
    </location>
    <ligand>
        <name>substrate</name>
    </ligand>
</feature>
<dbReference type="UniPathway" id="UPA00070">
    <property type="reaction ID" value="UER00946"/>
</dbReference>
<evidence type="ECO:0000256" key="9">
    <source>
        <dbReference type="ARBA" id="ARBA00023136"/>
    </source>
</evidence>
<evidence type="ECO:0000313" key="14">
    <source>
        <dbReference type="Proteomes" id="UP000509367"/>
    </source>
</evidence>
<dbReference type="Gene3D" id="3.20.20.70">
    <property type="entry name" value="Aldolase class I"/>
    <property type="match status" value="1"/>
</dbReference>
<accession>A0A6N1VK71</accession>
<feature type="binding site" evidence="11">
    <location>
        <position position="172"/>
    </location>
    <ligand>
        <name>substrate</name>
    </ligand>
</feature>
<dbReference type="GO" id="GO:0005737">
    <property type="term" value="C:cytoplasm"/>
    <property type="evidence" value="ECO:0007669"/>
    <property type="project" value="InterPro"/>
</dbReference>
<keyword evidence="5 11" id="KW-0285">Flavoprotein</keyword>
<evidence type="ECO:0000256" key="5">
    <source>
        <dbReference type="ARBA" id="ARBA00022630"/>
    </source>
</evidence>
<dbReference type="NCBIfam" id="NF003652">
    <property type="entry name" value="PRK05286.2-5"/>
    <property type="match status" value="1"/>
</dbReference>
<comment type="subunit">
    <text evidence="11">Monomer.</text>
</comment>
<comment type="catalytic activity">
    <reaction evidence="10 11">
        <text>(S)-dihydroorotate + a quinone = orotate + a quinol</text>
        <dbReference type="Rhea" id="RHEA:30187"/>
        <dbReference type="ChEBI" id="CHEBI:24646"/>
        <dbReference type="ChEBI" id="CHEBI:30839"/>
        <dbReference type="ChEBI" id="CHEBI:30864"/>
        <dbReference type="ChEBI" id="CHEBI:132124"/>
        <dbReference type="EC" id="1.3.5.2"/>
    </reaction>
</comment>
<keyword evidence="7 11" id="KW-0665">Pyrimidine biosynthesis</keyword>
<dbReference type="PROSITE" id="PS00912">
    <property type="entry name" value="DHODEHASE_2"/>
    <property type="match status" value="1"/>
</dbReference>
<evidence type="ECO:0000313" key="13">
    <source>
        <dbReference type="EMBL" id="QKV19327.1"/>
    </source>
</evidence>